<dbReference type="SMART" id="SM00213">
    <property type="entry name" value="UBQ"/>
    <property type="match status" value="1"/>
</dbReference>
<dbReference type="Pfam" id="PF00240">
    <property type="entry name" value="ubiquitin"/>
    <property type="match status" value="1"/>
</dbReference>
<comment type="caution">
    <text evidence="2">The sequence shown here is derived from an EMBL/GenBank/DDBJ whole genome shotgun (WGS) entry which is preliminary data.</text>
</comment>
<sequence>MLAQSEWLRAKLKPRTSGELKVAVRLRSGQVSTFKVSSSTTVAAFKAKVAEAAIFGTPATLVYLGTPLDEAATLEACGIADGACLVETAAKAAAAEALDVVEPPTAAALYDRVKHNQARGMDLNFDTPSWHLDYKPYAEYVPPKDGKPQIQAAAYEEGGDAAWRRDYYVTGPGNQAEINHEAALKDAE</sequence>
<feature type="domain" description="Ubiquitin-like" evidence="1">
    <location>
        <begin position="20"/>
        <end position="85"/>
    </location>
</feature>
<dbReference type="EMBL" id="JAQMWT010000027">
    <property type="protein sequence ID" value="KAJ8613609.1"/>
    <property type="molecule type" value="Genomic_DNA"/>
</dbReference>
<keyword evidence="3" id="KW-1185">Reference proteome</keyword>
<accession>A0AAD7UQM3</accession>
<dbReference type="InterPro" id="IPR000626">
    <property type="entry name" value="Ubiquitin-like_dom"/>
</dbReference>
<dbReference type="PROSITE" id="PS50053">
    <property type="entry name" value="UBIQUITIN_2"/>
    <property type="match status" value="1"/>
</dbReference>
<protein>
    <recommendedName>
        <fullName evidence="1">Ubiquitin-like domain-containing protein</fullName>
    </recommendedName>
</protein>
<dbReference type="Proteomes" id="UP001230188">
    <property type="component" value="Unassembled WGS sequence"/>
</dbReference>
<dbReference type="CDD" id="cd17039">
    <property type="entry name" value="Ubl_ubiquitin_like"/>
    <property type="match status" value="1"/>
</dbReference>
<gene>
    <name evidence="2" type="ORF">CTAYLR_006149</name>
</gene>
<dbReference type="AlphaFoldDB" id="A0AAD7UQM3"/>
<dbReference type="Gene3D" id="3.10.20.90">
    <property type="entry name" value="Phosphatidylinositol 3-kinase Catalytic Subunit, Chain A, domain 1"/>
    <property type="match status" value="1"/>
</dbReference>
<organism evidence="2 3">
    <name type="scientific">Chrysophaeum taylorii</name>
    <dbReference type="NCBI Taxonomy" id="2483200"/>
    <lineage>
        <taxon>Eukaryota</taxon>
        <taxon>Sar</taxon>
        <taxon>Stramenopiles</taxon>
        <taxon>Ochrophyta</taxon>
        <taxon>Pelagophyceae</taxon>
        <taxon>Pelagomonadales</taxon>
        <taxon>Pelagomonadaceae</taxon>
        <taxon>Chrysophaeum</taxon>
    </lineage>
</organism>
<dbReference type="SUPFAM" id="SSF54236">
    <property type="entry name" value="Ubiquitin-like"/>
    <property type="match status" value="1"/>
</dbReference>
<evidence type="ECO:0000313" key="3">
    <source>
        <dbReference type="Proteomes" id="UP001230188"/>
    </source>
</evidence>
<name>A0AAD7UQM3_9STRA</name>
<dbReference type="InterPro" id="IPR029071">
    <property type="entry name" value="Ubiquitin-like_domsf"/>
</dbReference>
<evidence type="ECO:0000313" key="2">
    <source>
        <dbReference type="EMBL" id="KAJ8613609.1"/>
    </source>
</evidence>
<reference evidence="2" key="1">
    <citation type="submission" date="2023-01" db="EMBL/GenBank/DDBJ databases">
        <title>Metagenome sequencing of chrysophaentin producing Chrysophaeum taylorii.</title>
        <authorList>
            <person name="Davison J."/>
            <person name="Bewley C."/>
        </authorList>
    </citation>
    <scope>NUCLEOTIDE SEQUENCE</scope>
    <source>
        <strain evidence="2">NIES-1699</strain>
    </source>
</reference>
<evidence type="ECO:0000259" key="1">
    <source>
        <dbReference type="PROSITE" id="PS50053"/>
    </source>
</evidence>
<proteinExistence type="predicted"/>